<dbReference type="Gene3D" id="3.40.50.1820">
    <property type="entry name" value="alpha/beta hydrolase"/>
    <property type="match status" value="1"/>
</dbReference>
<protein>
    <submittedName>
        <fullName evidence="2">Dienelactone hydrolase family protein</fullName>
        <ecNumber evidence="2">3.1.-.-</ecNumber>
    </submittedName>
</protein>
<dbReference type="Proteomes" id="UP001605918">
    <property type="component" value="Unassembled WGS sequence"/>
</dbReference>
<evidence type="ECO:0000259" key="1">
    <source>
        <dbReference type="Pfam" id="PF01738"/>
    </source>
</evidence>
<dbReference type="GO" id="GO:0016787">
    <property type="term" value="F:hydrolase activity"/>
    <property type="evidence" value="ECO:0007669"/>
    <property type="project" value="UniProtKB-KW"/>
</dbReference>
<dbReference type="Pfam" id="PF01738">
    <property type="entry name" value="DLH"/>
    <property type="match status" value="1"/>
</dbReference>
<reference evidence="2 3" key="1">
    <citation type="submission" date="2024-10" db="EMBL/GenBank/DDBJ databases">
        <title>Whole genome of Pseudomonas sp Strain RB5.</title>
        <authorList>
            <person name="Selami N."/>
        </authorList>
    </citation>
    <scope>NUCLEOTIDE SEQUENCE [LARGE SCALE GENOMIC DNA]</scope>
    <source>
        <strain evidence="2 3">RB5</strain>
    </source>
</reference>
<keyword evidence="3" id="KW-1185">Reference proteome</keyword>
<keyword evidence="2" id="KW-0378">Hydrolase</keyword>
<dbReference type="PANTHER" id="PTHR46623">
    <property type="entry name" value="CARBOXYMETHYLENEBUTENOLIDASE-RELATED"/>
    <property type="match status" value="1"/>
</dbReference>
<organism evidence="2 3">
    <name type="scientific">Pseudomonas retamae</name>
    <dbReference type="NCBI Taxonomy" id="702110"/>
    <lineage>
        <taxon>Bacteria</taxon>
        <taxon>Pseudomonadati</taxon>
        <taxon>Pseudomonadota</taxon>
        <taxon>Gammaproteobacteria</taxon>
        <taxon>Pseudomonadales</taxon>
        <taxon>Pseudomonadaceae</taxon>
        <taxon>Pseudomonas</taxon>
    </lineage>
</organism>
<sequence>MGRWVSMSEGGGADFSGYLCVPPSGKGPGLLLIQEIWGVNAHIRAMADNYAAEGFVVLAPDIFWRQQPGIDLVYDDAGTELAYKHYNALDMYQACDDLGRAVEFLKNCEFVEGRLGVLGYCLGGTLAYSLAANEHLSAGVSYYGSGIGGMLNKTPRMAFPFLFHFAGDDHLITLEEVNRLKPLLSATGDATFRIHEGQRHGFNCVERNSYSMRAALLAKGDTLRFFAQHLVR</sequence>
<comment type="caution">
    <text evidence="2">The sequence shown here is derived from an EMBL/GenBank/DDBJ whole genome shotgun (WGS) entry which is preliminary data.</text>
</comment>
<dbReference type="SUPFAM" id="SSF53474">
    <property type="entry name" value="alpha/beta-Hydrolases"/>
    <property type="match status" value="1"/>
</dbReference>
<gene>
    <name evidence="2" type="ORF">ACGSLL_17230</name>
</gene>
<feature type="domain" description="Dienelactone hydrolase" evidence="1">
    <location>
        <begin position="15"/>
        <end position="229"/>
    </location>
</feature>
<evidence type="ECO:0000313" key="3">
    <source>
        <dbReference type="Proteomes" id="UP001605918"/>
    </source>
</evidence>
<dbReference type="InterPro" id="IPR002925">
    <property type="entry name" value="Dienelactn_hydro"/>
</dbReference>
<evidence type="ECO:0000313" key="2">
    <source>
        <dbReference type="EMBL" id="MFG6206107.1"/>
    </source>
</evidence>
<dbReference type="EC" id="3.1.-.-" evidence="2"/>
<dbReference type="InterPro" id="IPR029058">
    <property type="entry name" value="AB_hydrolase_fold"/>
</dbReference>
<accession>A0ABW7DDH9</accession>
<name>A0ABW7DDH9_9PSED</name>
<proteinExistence type="predicted"/>
<dbReference type="EMBL" id="JBIEIL010000008">
    <property type="protein sequence ID" value="MFG6206107.1"/>
    <property type="molecule type" value="Genomic_DNA"/>
</dbReference>
<dbReference type="InterPro" id="IPR051049">
    <property type="entry name" value="Dienelactone_hydrolase-like"/>
</dbReference>
<dbReference type="RefSeq" id="WP_394507253.1">
    <property type="nucleotide sequence ID" value="NZ_JBIEIL010000008.1"/>
</dbReference>
<dbReference type="PANTHER" id="PTHR46623:SF6">
    <property type="entry name" value="ALPHA_BETA-HYDROLASES SUPERFAMILY PROTEIN"/>
    <property type="match status" value="1"/>
</dbReference>